<accession>A0ABU0FZ71</accession>
<keyword evidence="1" id="KW-0812">Transmembrane</keyword>
<keyword evidence="1" id="KW-1133">Transmembrane helix</keyword>
<keyword evidence="1" id="KW-0472">Membrane</keyword>
<evidence type="ECO:0000313" key="3">
    <source>
        <dbReference type="Proteomes" id="UP001242313"/>
    </source>
</evidence>
<dbReference type="EMBL" id="JAUSUN010000029">
    <property type="protein sequence ID" value="MDQ0415231.1"/>
    <property type="molecule type" value="Genomic_DNA"/>
</dbReference>
<comment type="caution">
    <text evidence="2">The sequence shown here is derived from an EMBL/GenBank/DDBJ whole genome shotgun (WGS) entry which is preliminary data.</text>
</comment>
<keyword evidence="3" id="KW-1185">Reference proteome</keyword>
<dbReference type="Proteomes" id="UP001242313">
    <property type="component" value="Unassembled WGS sequence"/>
</dbReference>
<name>A0ABU0FZ71_9BACI</name>
<reference evidence="2 3" key="1">
    <citation type="submission" date="2023-07" db="EMBL/GenBank/DDBJ databases">
        <title>Genomic Encyclopedia of Type Strains, Phase IV (KMG-IV): sequencing the most valuable type-strain genomes for metagenomic binning, comparative biology and taxonomic classification.</title>
        <authorList>
            <person name="Goeker M."/>
        </authorList>
    </citation>
    <scope>NUCLEOTIDE SEQUENCE [LARGE SCALE GENOMIC DNA]</scope>
    <source>
        <strain evidence="2 3">DSM 19598</strain>
    </source>
</reference>
<sequence length="61" mass="6901">MRIMLFVSFLVVSTILYSRLFKNDIASISNNLLINGTLIGIGIISILGILFITIKKRKQFK</sequence>
<feature type="transmembrane region" description="Helical" evidence="1">
    <location>
        <begin position="32"/>
        <end position="54"/>
    </location>
</feature>
<evidence type="ECO:0000313" key="2">
    <source>
        <dbReference type="EMBL" id="MDQ0415231.1"/>
    </source>
</evidence>
<protein>
    <submittedName>
        <fullName evidence="2">Phosphoglycerol transferase MdoB-like AlkP superfamily enzyme</fullName>
    </submittedName>
</protein>
<proteinExistence type="predicted"/>
<organism evidence="2 3">
    <name type="scientific">Mesobacillus stamsii</name>
    <dbReference type="NCBI Taxonomy" id="225347"/>
    <lineage>
        <taxon>Bacteria</taxon>
        <taxon>Bacillati</taxon>
        <taxon>Bacillota</taxon>
        <taxon>Bacilli</taxon>
        <taxon>Bacillales</taxon>
        <taxon>Bacillaceae</taxon>
        <taxon>Mesobacillus</taxon>
    </lineage>
</organism>
<gene>
    <name evidence="2" type="ORF">J2S25_003458</name>
</gene>
<evidence type="ECO:0000256" key="1">
    <source>
        <dbReference type="SAM" id="Phobius"/>
    </source>
</evidence>